<accession>A0A4Q0T4M4</accession>
<dbReference type="Pfam" id="PF16916">
    <property type="entry name" value="ZT_dimer"/>
    <property type="match status" value="1"/>
</dbReference>
<evidence type="ECO:0000256" key="2">
    <source>
        <dbReference type="ARBA" id="ARBA00008873"/>
    </source>
</evidence>
<dbReference type="InterPro" id="IPR027470">
    <property type="entry name" value="Cation_efflux_CTD"/>
</dbReference>
<proteinExistence type="inferred from homology"/>
<dbReference type="Gene3D" id="1.20.1510.10">
    <property type="entry name" value="Cation efflux protein transmembrane domain"/>
    <property type="match status" value="1"/>
</dbReference>
<keyword evidence="13" id="KW-1185">Reference proteome</keyword>
<feature type="transmembrane region" description="Helical" evidence="9">
    <location>
        <begin position="88"/>
        <end position="108"/>
    </location>
</feature>
<dbReference type="PANTHER" id="PTHR11562:SF17">
    <property type="entry name" value="RE54080P-RELATED"/>
    <property type="match status" value="1"/>
</dbReference>
<keyword evidence="5" id="KW-0862">Zinc</keyword>
<comment type="subcellular location">
    <subcellularLocation>
        <location evidence="1">Membrane</location>
        <topology evidence="1">Multi-pass membrane protein</topology>
    </subcellularLocation>
</comment>
<evidence type="ECO:0000256" key="5">
    <source>
        <dbReference type="ARBA" id="ARBA00022906"/>
    </source>
</evidence>
<feature type="transmembrane region" description="Helical" evidence="9">
    <location>
        <begin position="152"/>
        <end position="177"/>
    </location>
</feature>
<dbReference type="SUPFAM" id="SSF161111">
    <property type="entry name" value="Cation efflux protein transmembrane domain-like"/>
    <property type="match status" value="1"/>
</dbReference>
<dbReference type="Pfam" id="PF01545">
    <property type="entry name" value="Cation_efflux"/>
    <property type="match status" value="1"/>
</dbReference>
<feature type="domain" description="Cation efflux protein transmembrane" evidence="10">
    <location>
        <begin position="19"/>
        <end position="208"/>
    </location>
</feature>
<evidence type="ECO:0000256" key="4">
    <source>
        <dbReference type="ARBA" id="ARBA00022692"/>
    </source>
</evidence>
<keyword evidence="4 9" id="KW-0812">Transmembrane</keyword>
<dbReference type="GO" id="GO:0005385">
    <property type="term" value="F:zinc ion transmembrane transporter activity"/>
    <property type="evidence" value="ECO:0007669"/>
    <property type="project" value="TreeGrafter"/>
</dbReference>
<keyword evidence="3" id="KW-0813">Transport</keyword>
<dbReference type="PANTHER" id="PTHR11562">
    <property type="entry name" value="CATION EFFLUX PROTEIN/ ZINC TRANSPORTER"/>
    <property type="match status" value="1"/>
</dbReference>
<feature type="transmembrane region" description="Helical" evidence="9">
    <location>
        <begin position="49"/>
        <end position="67"/>
    </location>
</feature>
<evidence type="ECO:0000313" key="13">
    <source>
        <dbReference type="Proteomes" id="UP000289437"/>
    </source>
</evidence>
<dbReference type="InterPro" id="IPR050681">
    <property type="entry name" value="CDF/SLC30A"/>
</dbReference>
<feature type="domain" description="Cation efflux protein cytoplasmic" evidence="11">
    <location>
        <begin position="213"/>
        <end position="287"/>
    </location>
</feature>
<comment type="caution">
    <text evidence="12">The sequence shown here is derived from an EMBL/GenBank/DDBJ whole genome shotgun (WGS) entry which is preliminary data.</text>
</comment>
<organism evidence="12 13">
    <name type="scientific">Granulicella sibirica</name>
    <dbReference type="NCBI Taxonomy" id="2479048"/>
    <lineage>
        <taxon>Bacteria</taxon>
        <taxon>Pseudomonadati</taxon>
        <taxon>Acidobacteriota</taxon>
        <taxon>Terriglobia</taxon>
        <taxon>Terriglobales</taxon>
        <taxon>Acidobacteriaceae</taxon>
        <taxon>Granulicella</taxon>
    </lineage>
</organism>
<evidence type="ECO:0000256" key="3">
    <source>
        <dbReference type="ARBA" id="ARBA00022448"/>
    </source>
</evidence>
<name>A0A4Q0T4M4_9BACT</name>
<evidence type="ECO:0000259" key="10">
    <source>
        <dbReference type="Pfam" id="PF01545"/>
    </source>
</evidence>
<feature type="transmembrane region" description="Helical" evidence="9">
    <location>
        <begin position="120"/>
        <end position="140"/>
    </location>
</feature>
<dbReference type="InterPro" id="IPR027469">
    <property type="entry name" value="Cation_efflux_TMD_sf"/>
</dbReference>
<keyword evidence="6 9" id="KW-1133">Transmembrane helix</keyword>
<dbReference type="AlphaFoldDB" id="A0A4Q0T4M4"/>
<protein>
    <submittedName>
        <fullName evidence="12">Cobalt-zinc-cadmium resistance protein CzcD</fullName>
    </submittedName>
</protein>
<evidence type="ECO:0000313" key="12">
    <source>
        <dbReference type="EMBL" id="RXH58613.1"/>
    </source>
</evidence>
<dbReference type="InterPro" id="IPR036837">
    <property type="entry name" value="Cation_efflux_CTD_sf"/>
</dbReference>
<reference evidence="12 13" key="1">
    <citation type="submission" date="2018-11" db="EMBL/GenBank/DDBJ databases">
        <authorList>
            <person name="Mardanov A.V."/>
            <person name="Ravin N.V."/>
            <person name="Dedysh S.N."/>
        </authorList>
    </citation>
    <scope>NUCLEOTIDE SEQUENCE [LARGE SCALE GENOMIC DNA]</scope>
    <source>
        <strain evidence="12 13">AF10</strain>
    </source>
</reference>
<evidence type="ECO:0000256" key="9">
    <source>
        <dbReference type="SAM" id="Phobius"/>
    </source>
</evidence>
<reference evidence="13" key="2">
    <citation type="submission" date="2019-02" db="EMBL/GenBank/DDBJ databases">
        <title>Granulicella sibirica sp. nov., a psychrotolerant acidobacterium isolated from an organic soil layer in forested tundra, West Siberia.</title>
        <authorList>
            <person name="Oshkin I.Y."/>
            <person name="Kulichevskaya I.S."/>
            <person name="Rijpstra W.I.C."/>
            <person name="Sinninghe Damste J.S."/>
            <person name="Rakitin A.L."/>
            <person name="Ravin N.V."/>
            <person name="Dedysh S.N."/>
        </authorList>
    </citation>
    <scope>NUCLEOTIDE SEQUENCE [LARGE SCALE GENOMIC DNA]</scope>
    <source>
        <strain evidence="13">AF10</strain>
    </source>
</reference>
<dbReference type="InterPro" id="IPR002524">
    <property type="entry name" value="Cation_efflux"/>
</dbReference>
<dbReference type="RefSeq" id="WP_128912577.1">
    <property type="nucleotide sequence ID" value="NZ_RDSM01000001.1"/>
</dbReference>
<dbReference type="Gene3D" id="3.30.70.1350">
    <property type="entry name" value="Cation efflux protein, cytoplasmic domain"/>
    <property type="match status" value="1"/>
</dbReference>
<keyword evidence="5" id="KW-0864">Zinc transport</keyword>
<dbReference type="InterPro" id="IPR058533">
    <property type="entry name" value="Cation_efflux_TM"/>
</dbReference>
<gene>
    <name evidence="12" type="ORF">GRAN_1923</name>
</gene>
<dbReference type="EMBL" id="RDSM01000001">
    <property type="protein sequence ID" value="RXH58613.1"/>
    <property type="molecule type" value="Genomic_DNA"/>
</dbReference>
<dbReference type="OrthoDB" id="9809646at2"/>
<keyword evidence="7" id="KW-0406">Ion transport</keyword>
<keyword evidence="8 9" id="KW-0472">Membrane</keyword>
<evidence type="ECO:0000256" key="7">
    <source>
        <dbReference type="ARBA" id="ARBA00023065"/>
    </source>
</evidence>
<evidence type="ECO:0000256" key="6">
    <source>
        <dbReference type="ARBA" id="ARBA00022989"/>
    </source>
</evidence>
<feature type="transmembrane region" description="Helical" evidence="9">
    <location>
        <begin position="20"/>
        <end position="37"/>
    </location>
</feature>
<evidence type="ECO:0000259" key="11">
    <source>
        <dbReference type="Pfam" id="PF16916"/>
    </source>
</evidence>
<feature type="transmembrane region" description="Helical" evidence="9">
    <location>
        <begin position="183"/>
        <end position="200"/>
    </location>
</feature>
<dbReference type="NCBIfam" id="TIGR01297">
    <property type="entry name" value="CDF"/>
    <property type="match status" value="1"/>
</dbReference>
<sequence length="317" mass="34584">MHMSASTGRNNRRLRRVLQLSMLLTTMYIVGTFFFGLRAHSLALMSEAGHNVSDLLAILLSFLAVFLQQQPANDRKTFGYQRAGVLAAFVNALTLIVLSAWIALEAIGRLHSPVAVQPRLMMIVAVFGVLMNGAVAGLLWRFSGDVNIRSVFLHMLGDTLSTAAVIAGGAGILWTGFTWIDPVLSMVIAAMILWSSAGIVRETLNILLEGTPRGLQLGEIRAAIQRIPGVLNVHDLHVWSLTSESHALSSHITIGDRPLAESRVILKDLNEALQHRFKIHHTTIQFEATQCTPNEGCCAPPKLEIGATCSHDHSHSH</sequence>
<dbReference type="Proteomes" id="UP000289437">
    <property type="component" value="Unassembled WGS sequence"/>
</dbReference>
<evidence type="ECO:0000256" key="8">
    <source>
        <dbReference type="ARBA" id="ARBA00023136"/>
    </source>
</evidence>
<evidence type="ECO:0000256" key="1">
    <source>
        <dbReference type="ARBA" id="ARBA00004141"/>
    </source>
</evidence>
<comment type="similarity">
    <text evidence="2">Belongs to the cation diffusion facilitator (CDF) transporter (TC 2.A.4) family. SLC30A subfamily.</text>
</comment>
<dbReference type="GO" id="GO:0005886">
    <property type="term" value="C:plasma membrane"/>
    <property type="evidence" value="ECO:0007669"/>
    <property type="project" value="TreeGrafter"/>
</dbReference>
<dbReference type="SUPFAM" id="SSF160240">
    <property type="entry name" value="Cation efflux protein cytoplasmic domain-like"/>
    <property type="match status" value="1"/>
</dbReference>